<accession>E8T545</accession>
<keyword evidence="4 9" id="KW-0269">Exonuclease</keyword>
<reference evidence="11" key="1">
    <citation type="submission" date="2011-01" db="EMBL/GenBank/DDBJ databases">
        <title>Complete sequence of chromosome of Thermovibrio ammonificans HB-1.</title>
        <authorList>
            <consortium name="US DOE Joint Genome Institute"/>
            <person name="Lucas S."/>
            <person name="Copeland A."/>
            <person name="Lapidus A."/>
            <person name="Cheng J.-F."/>
            <person name="Goodwin L."/>
            <person name="Pitluck S."/>
            <person name="Davenport K."/>
            <person name="Detter J.C."/>
            <person name="Han C."/>
            <person name="Tapia R."/>
            <person name="Land M."/>
            <person name="Hauser L."/>
            <person name="Kyrpides N."/>
            <person name="Ivanova N."/>
            <person name="Ovchinnikova G."/>
            <person name="Vetriani C."/>
            <person name="Woyke T."/>
        </authorList>
    </citation>
    <scope>NUCLEOTIDE SEQUENCE [LARGE SCALE GENOMIC DNA]</scope>
    <source>
        <strain evidence="11">HB-1</strain>
    </source>
</reference>
<sequence length="174" mass="20547">MNTEIPESLFEELKTSGTKVNYYFVCKRKLWFFSKRVGLEGSSERVSLGSLLHRYAYRNRSRREVFIDNLIVVDLLGSGEVAEVKRSDALSEAARWQLLYYLFYLKRLGVEKRGVINYPNQRKREEVTLTPEAERRLLEVLREIKSIEESPHPPPLKKLPYCKRCAYYELCFVE</sequence>
<proteinExistence type="inferred from homology"/>
<dbReference type="InterPro" id="IPR022765">
    <property type="entry name" value="Dna2/Cas4_DUF83"/>
</dbReference>
<dbReference type="Proteomes" id="UP000006362">
    <property type="component" value="Chromosome"/>
</dbReference>
<dbReference type="InterPro" id="IPR013343">
    <property type="entry name" value="CRISPR-assoc_prot_Cas4"/>
</dbReference>
<dbReference type="Gene3D" id="3.90.320.10">
    <property type="match status" value="1"/>
</dbReference>
<comment type="function">
    <text evidence="9">CRISPR (clustered regularly interspaced short palindromic repeat) is an adaptive immune system that provides protection against mobile genetic elements (viruses, transposable elements and conjugative plasmids). CRISPR clusters contain sequences complementary to antecedent mobile elements and target invading nucleic acids. CRISPR clusters are transcribed and processed into CRISPR RNA (crRNA).</text>
</comment>
<dbReference type="PANTHER" id="PTHR37168">
    <property type="entry name" value="CRISPR-ASSOCIATED EXONUCLEASE CAS4"/>
    <property type="match status" value="1"/>
</dbReference>
<dbReference type="eggNOG" id="COG1468">
    <property type="taxonomic scope" value="Bacteria"/>
</dbReference>
<dbReference type="NCBIfam" id="TIGR00372">
    <property type="entry name" value="cas4"/>
    <property type="match status" value="1"/>
</dbReference>
<keyword evidence="2 9" id="KW-0479">Metal-binding</keyword>
<comment type="cofactor">
    <cofactor evidence="9">
        <name>Mg(2+)</name>
        <dbReference type="ChEBI" id="CHEBI:18420"/>
    </cofactor>
    <cofactor evidence="9">
        <name>Mn(2+)</name>
        <dbReference type="ChEBI" id="CHEBI:29035"/>
    </cofactor>
    <text evidence="9">Mg(2+) or Mn(2+) required for ssDNA cleavage activity.</text>
</comment>
<dbReference type="EC" id="3.1.12.1" evidence="9"/>
<comment type="cofactor">
    <cofactor evidence="9">
        <name>iron-sulfur cluster</name>
        <dbReference type="ChEBI" id="CHEBI:30408"/>
    </cofactor>
</comment>
<feature type="domain" description="DUF83" evidence="10">
    <location>
        <begin position="16"/>
        <end position="172"/>
    </location>
</feature>
<gene>
    <name evidence="11" type="ordered locus">Theam_1620</name>
</gene>
<evidence type="ECO:0000256" key="7">
    <source>
        <dbReference type="ARBA" id="ARBA00023118"/>
    </source>
</evidence>
<evidence type="ECO:0000256" key="2">
    <source>
        <dbReference type="ARBA" id="ARBA00022723"/>
    </source>
</evidence>
<dbReference type="HOGENOM" id="CLU_133784_0_0_0"/>
<keyword evidence="8 9" id="KW-0464">Manganese</keyword>
<dbReference type="AlphaFoldDB" id="E8T545"/>
<protein>
    <recommendedName>
        <fullName evidence="9">CRISPR-associated exonuclease Cas4</fullName>
        <ecNumber evidence="9">3.1.12.1</ecNumber>
    </recommendedName>
</protein>
<dbReference type="InterPro" id="IPR011604">
    <property type="entry name" value="PDDEXK-like_dom_sf"/>
</dbReference>
<evidence type="ECO:0000256" key="5">
    <source>
        <dbReference type="ARBA" id="ARBA00023004"/>
    </source>
</evidence>
<evidence type="ECO:0000259" key="10">
    <source>
        <dbReference type="Pfam" id="PF01930"/>
    </source>
</evidence>
<dbReference type="STRING" id="648996.Theam_1620"/>
<organism evidence="11 12">
    <name type="scientific">Thermovibrio ammonificans (strain DSM 15698 / JCM 12110 / HB-1)</name>
    <dbReference type="NCBI Taxonomy" id="648996"/>
    <lineage>
        <taxon>Bacteria</taxon>
        <taxon>Pseudomonadati</taxon>
        <taxon>Aquificota</taxon>
        <taxon>Aquificia</taxon>
        <taxon>Desulfurobacteriales</taxon>
        <taxon>Desulfurobacteriaceae</taxon>
        <taxon>Thermovibrio</taxon>
    </lineage>
</organism>
<evidence type="ECO:0000256" key="6">
    <source>
        <dbReference type="ARBA" id="ARBA00023014"/>
    </source>
</evidence>
<evidence type="ECO:0000256" key="9">
    <source>
        <dbReference type="RuleBase" id="RU365022"/>
    </source>
</evidence>
<evidence type="ECO:0000256" key="4">
    <source>
        <dbReference type="ARBA" id="ARBA00022839"/>
    </source>
</evidence>
<evidence type="ECO:0000313" key="11">
    <source>
        <dbReference type="EMBL" id="ADU97577.1"/>
    </source>
</evidence>
<keyword evidence="7 9" id="KW-0051">Antiviral defense</keyword>
<dbReference type="EMBL" id="CP002444">
    <property type="protein sequence ID" value="ADU97577.1"/>
    <property type="molecule type" value="Genomic_DNA"/>
</dbReference>
<keyword evidence="1 9" id="KW-0540">Nuclease</keyword>
<keyword evidence="6 9" id="KW-0411">Iron-sulfur</keyword>
<evidence type="ECO:0000256" key="8">
    <source>
        <dbReference type="ARBA" id="ARBA00023211"/>
    </source>
</evidence>
<evidence type="ECO:0000256" key="1">
    <source>
        <dbReference type="ARBA" id="ARBA00022722"/>
    </source>
</evidence>
<dbReference type="GO" id="GO:0051607">
    <property type="term" value="P:defense response to virus"/>
    <property type="evidence" value="ECO:0007669"/>
    <property type="project" value="UniProtKB-KW"/>
</dbReference>
<evidence type="ECO:0000256" key="3">
    <source>
        <dbReference type="ARBA" id="ARBA00022801"/>
    </source>
</evidence>
<dbReference type="PANTHER" id="PTHR37168:SF1">
    <property type="entry name" value="CRISPR-ASSOCIATED EXONUCLEASE CAS4"/>
    <property type="match status" value="1"/>
</dbReference>
<dbReference type="KEGG" id="tam:Theam_1620"/>
<dbReference type="GO" id="GO:0051536">
    <property type="term" value="F:iron-sulfur cluster binding"/>
    <property type="evidence" value="ECO:0007669"/>
    <property type="project" value="UniProtKB-KW"/>
</dbReference>
<comment type="similarity">
    <text evidence="9">Belongs to the CRISPR-associated exonuclease Cas4 family.</text>
</comment>
<name>E8T545_THEA1</name>
<dbReference type="Pfam" id="PF01930">
    <property type="entry name" value="Cas_Cas4"/>
    <property type="match status" value="1"/>
</dbReference>
<keyword evidence="3 9" id="KW-0378">Hydrolase</keyword>
<dbReference type="OrthoDB" id="9794720at2"/>
<dbReference type="GO" id="GO:0046872">
    <property type="term" value="F:metal ion binding"/>
    <property type="evidence" value="ECO:0007669"/>
    <property type="project" value="UniProtKB-KW"/>
</dbReference>
<keyword evidence="12" id="KW-1185">Reference proteome</keyword>
<dbReference type="RefSeq" id="WP_013538362.1">
    <property type="nucleotide sequence ID" value="NC_014926.1"/>
</dbReference>
<evidence type="ECO:0000313" key="12">
    <source>
        <dbReference type="Proteomes" id="UP000006362"/>
    </source>
</evidence>
<dbReference type="GO" id="GO:0004527">
    <property type="term" value="F:exonuclease activity"/>
    <property type="evidence" value="ECO:0007669"/>
    <property type="project" value="UniProtKB-KW"/>
</dbReference>
<keyword evidence="5 9" id="KW-0408">Iron</keyword>